<accession>A0AAF0ITU8</accession>
<keyword evidence="2" id="KW-0472">Membrane</keyword>
<feature type="region of interest" description="Disordered" evidence="1">
    <location>
        <begin position="327"/>
        <end position="353"/>
    </location>
</feature>
<protein>
    <recommendedName>
        <fullName evidence="5">Pali-domain-containing protein</fullName>
    </recommendedName>
</protein>
<dbReference type="Proteomes" id="UP001220961">
    <property type="component" value="Chromosome 1"/>
</dbReference>
<feature type="transmembrane region" description="Helical" evidence="2">
    <location>
        <begin position="160"/>
        <end position="183"/>
    </location>
</feature>
<reference evidence="3" key="1">
    <citation type="submission" date="2023-03" db="EMBL/GenBank/DDBJ databases">
        <title>Mating type loci evolution in Malassezia.</title>
        <authorList>
            <person name="Coelho M.A."/>
        </authorList>
    </citation>
    <scope>NUCLEOTIDE SEQUENCE</scope>
    <source>
        <strain evidence="3">CBS 10434</strain>
    </source>
</reference>
<dbReference type="AlphaFoldDB" id="A0AAF0ITU8"/>
<gene>
    <name evidence="3" type="ORF">MCAP1_000293</name>
</gene>
<dbReference type="PANTHER" id="PTHR28013">
    <property type="entry name" value="PROTEIN DCV1-RELATED"/>
    <property type="match status" value="1"/>
</dbReference>
<keyword evidence="2" id="KW-0812">Transmembrane</keyword>
<keyword evidence="2" id="KW-1133">Transmembrane helix</keyword>
<dbReference type="InterPro" id="IPR051380">
    <property type="entry name" value="pH-response_reg_palI/RIM9"/>
</dbReference>
<dbReference type="GO" id="GO:0032153">
    <property type="term" value="C:cell division site"/>
    <property type="evidence" value="ECO:0007669"/>
    <property type="project" value="TreeGrafter"/>
</dbReference>
<dbReference type="GO" id="GO:0005886">
    <property type="term" value="C:plasma membrane"/>
    <property type="evidence" value="ECO:0007669"/>
    <property type="project" value="InterPro"/>
</dbReference>
<organism evidence="3 4">
    <name type="scientific">Malassezia caprae</name>
    <dbReference type="NCBI Taxonomy" id="1381934"/>
    <lineage>
        <taxon>Eukaryota</taxon>
        <taxon>Fungi</taxon>
        <taxon>Dikarya</taxon>
        <taxon>Basidiomycota</taxon>
        <taxon>Ustilaginomycotina</taxon>
        <taxon>Malasseziomycetes</taxon>
        <taxon>Malasseziales</taxon>
        <taxon>Malasseziaceae</taxon>
        <taxon>Malassezia</taxon>
    </lineage>
</organism>
<dbReference type="EMBL" id="CP119908">
    <property type="protein sequence ID" value="WFD18081.1"/>
    <property type="molecule type" value="Genomic_DNA"/>
</dbReference>
<dbReference type="PANTHER" id="PTHR28013:SF4">
    <property type="entry name" value="MARVEL DOMAIN-CONTAINING PROTEIN"/>
    <property type="match status" value="1"/>
</dbReference>
<dbReference type="InterPro" id="IPR009571">
    <property type="entry name" value="SUR7/Rim9-like_fungi"/>
</dbReference>
<sequence>MRLFSAAGLLAAVAAGVLLGIATFGVPINHKYYLLELGFGQSDFHFGPFGYTHDGHASATKLGYDMPYGLDGKNPISSLVHTLSYVLVVYPIAFAFAVVAAFSSLFAVTCKTMMNAVAIFFATIGAIIATLAFAIVIAIYFELKDVFSDINIDLKFGQSFYFTVVGAACLFFASMLMAGGLCCDPMFARHRRSSPTASYSAAPTNAPPTEYHATQMDLPAFPEYHPTQHENVYEMDDTMDSMAKPSAMQRYDYGHPGAAASAEPYLVAQPTESRTHLLTEAPYLPSRPSVSSQMPTEHAYIDAPEAPPSMAPPPLSAQQADAWFLHSGSSAPTAAPPMYPPALAGPSYANEKR</sequence>
<dbReference type="GO" id="GO:0035838">
    <property type="term" value="C:growing cell tip"/>
    <property type="evidence" value="ECO:0007669"/>
    <property type="project" value="TreeGrafter"/>
</dbReference>
<feature type="transmembrane region" description="Helical" evidence="2">
    <location>
        <begin position="83"/>
        <end position="109"/>
    </location>
</feature>
<evidence type="ECO:0000313" key="3">
    <source>
        <dbReference type="EMBL" id="WFD18081.1"/>
    </source>
</evidence>
<name>A0AAF0ITU8_9BASI</name>
<dbReference type="Pfam" id="PF06687">
    <property type="entry name" value="SUR7"/>
    <property type="match status" value="1"/>
</dbReference>
<evidence type="ECO:0000313" key="4">
    <source>
        <dbReference type="Proteomes" id="UP001220961"/>
    </source>
</evidence>
<evidence type="ECO:0000256" key="2">
    <source>
        <dbReference type="SAM" id="Phobius"/>
    </source>
</evidence>
<feature type="transmembrane region" description="Helical" evidence="2">
    <location>
        <begin position="116"/>
        <end position="140"/>
    </location>
</feature>
<evidence type="ECO:0000256" key="1">
    <source>
        <dbReference type="SAM" id="MobiDB-lite"/>
    </source>
</evidence>
<keyword evidence="4" id="KW-1185">Reference proteome</keyword>
<evidence type="ECO:0008006" key="5">
    <source>
        <dbReference type="Google" id="ProtNLM"/>
    </source>
</evidence>
<proteinExistence type="predicted"/>